<keyword evidence="4" id="KW-1185">Reference proteome</keyword>
<dbReference type="Proteomes" id="UP000253606">
    <property type="component" value="Chromosome"/>
</dbReference>
<dbReference type="Pfam" id="PF13519">
    <property type="entry name" value="VWA_2"/>
    <property type="match status" value="1"/>
</dbReference>
<dbReference type="KEGG" id="abas:ACPOL_6688"/>
<evidence type="ECO:0000259" key="2">
    <source>
        <dbReference type="Pfam" id="PF13519"/>
    </source>
</evidence>
<feature type="region of interest" description="Disordered" evidence="1">
    <location>
        <begin position="1"/>
        <end position="33"/>
    </location>
</feature>
<dbReference type="EMBL" id="CP030840">
    <property type="protein sequence ID" value="AXC15900.1"/>
    <property type="molecule type" value="Genomic_DNA"/>
</dbReference>
<feature type="compositionally biased region" description="Polar residues" evidence="1">
    <location>
        <begin position="16"/>
        <end position="33"/>
    </location>
</feature>
<dbReference type="SUPFAM" id="SSF53300">
    <property type="entry name" value="vWA-like"/>
    <property type="match status" value="1"/>
</dbReference>
<dbReference type="NCBIfam" id="TIGR03436">
    <property type="entry name" value="acidobact_VWFA"/>
    <property type="match status" value="1"/>
</dbReference>
<dbReference type="InterPro" id="IPR017802">
    <property type="entry name" value="VWFA-rel_acidobac-type"/>
</dbReference>
<evidence type="ECO:0000313" key="3">
    <source>
        <dbReference type="EMBL" id="AXC15900.1"/>
    </source>
</evidence>
<dbReference type="InterPro" id="IPR036465">
    <property type="entry name" value="vWFA_dom_sf"/>
</dbReference>
<protein>
    <recommendedName>
        <fullName evidence="2">VWFA domain-containing protein</fullName>
    </recommendedName>
</protein>
<dbReference type="AlphaFoldDB" id="A0A2Z5GAF7"/>
<evidence type="ECO:0000256" key="1">
    <source>
        <dbReference type="SAM" id="MobiDB-lite"/>
    </source>
</evidence>
<proteinExistence type="predicted"/>
<reference evidence="3 4" key="1">
    <citation type="journal article" date="2018" name="Front. Microbiol.">
        <title>Hydrolytic Capabilities as a Key to Environmental Success: Chitinolytic and Cellulolytic Acidobacteria From Acidic Sub-arctic Soils and Boreal Peatlands.</title>
        <authorList>
            <person name="Belova S.E."/>
            <person name="Ravin N.V."/>
            <person name="Pankratov T.A."/>
            <person name="Rakitin A.L."/>
            <person name="Ivanova A.A."/>
            <person name="Beletsky A.V."/>
            <person name="Mardanov A.V."/>
            <person name="Sinninghe Damste J.S."/>
            <person name="Dedysh S.N."/>
        </authorList>
    </citation>
    <scope>NUCLEOTIDE SEQUENCE [LARGE SCALE GENOMIC DNA]</scope>
    <source>
        <strain evidence="3 4">SBC82</strain>
    </source>
</reference>
<dbReference type="RefSeq" id="WP_161557662.1">
    <property type="nucleotide sequence ID" value="NZ_CP030840.1"/>
</dbReference>
<dbReference type="InterPro" id="IPR002035">
    <property type="entry name" value="VWF_A"/>
</dbReference>
<sequence length="337" mass="36156">MFRADGQAVPAPDPQSPSVTPSSEPQQGSADTTIRVNTSVVLVPTLVEKKDGSVLYGLTQKDFVVEDNGVPQQVHVDDDLDSQPVSIVIAVEKGGTSLLQFEKIARLGPLLDLFLGDGFGAAALVTFDSQPQLVQDFSSKTGPITSQLRNLEPGDGGAAILDAVRFSIDLLEEQPPERRRILLLISESRDHGSKKTQAKDLIERIGTSNTLVLALTYSASGAEFLNDLKGGGSVGPTMNLLSPLLMAVAAVQKNVARQLAVMSGGEYAPFLKEKGFEDRIEEVAKHARNRYMLSFRPTDKAPGFHTLKVRLSSDYGARLVARTSYWAADEAGVPASP</sequence>
<gene>
    <name evidence="3" type="ORF">ACPOL_6688</name>
</gene>
<dbReference type="Gene3D" id="3.40.50.410">
    <property type="entry name" value="von Willebrand factor, type A domain"/>
    <property type="match status" value="1"/>
</dbReference>
<name>A0A2Z5GAF7_9BACT</name>
<feature type="domain" description="VWFA" evidence="2">
    <location>
        <begin position="122"/>
        <end position="186"/>
    </location>
</feature>
<accession>A0A2Z5GAF7</accession>
<evidence type="ECO:0000313" key="4">
    <source>
        <dbReference type="Proteomes" id="UP000253606"/>
    </source>
</evidence>
<organism evidence="3 4">
    <name type="scientific">Acidisarcina polymorpha</name>
    <dbReference type="NCBI Taxonomy" id="2211140"/>
    <lineage>
        <taxon>Bacteria</taxon>
        <taxon>Pseudomonadati</taxon>
        <taxon>Acidobacteriota</taxon>
        <taxon>Terriglobia</taxon>
        <taxon>Terriglobales</taxon>
        <taxon>Acidobacteriaceae</taxon>
        <taxon>Acidisarcina</taxon>
    </lineage>
</organism>